<dbReference type="PANTHER" id="PTHR34698:SF2">
    <property type="entry name" value="5-OXOPROLINASE SUBUNIT B"/>
    <property type="match status" value="1"/>
</dbReference>
<name>A0ABS2MWV7_9BACI</name>
<dbReference type="Gene3D" id="3.30.1360.40">
    <property type="match status" value="1"/>
</dbReference>
<reference evidence="5 6" key="1">
    <citation type="submission" date="2021-01" db="EMBL/GenBank/DDBJ databases">
        <title>Genomic Encyclopedia of Type Strains, Phase IV (KMG-IV): sequencing the most valuable type-strain genomes for metagenomic binning, comparative biology and taxonomic classification.</title>
        <authorList>
            <person name="Goeker M."/>
        </authorList>
    </citation>
    <scope>NUCLEOTIDE SEQUENCE [LARGE SCALE GENOMIC DNA]</scope>
    <source>
        <strain evidence="5 6">DSM 23711</strain>
    </source>
</reference>
<dbReference type="InterPro" id="IPR010016">
    <property type="entry name" value="PxpB"/>
</dbReference>
<dbReference type="Gene3D" id="2.40.100.10">
    <property type="entry name" value="Cyclophilin-like"/>
    <property type="match status" value="1"/>
</dbReference>
<accession>A0ABS2MWV7</accession>
<dbReference type="Proteomes" id="UP001296943">
    <property type="component" value="Unassembled WGS sequence"/>
</dbReference>
<dbReference type="InterPro" id="IPR029000">
    <property type="entry name" value="Cyclophilin-like_dom_sf"/>
</dbReference>
<dbReference type="SUPFAM" id="SSF50891">
    <property type="entry name" value="Cyclophilin-like"/>
    <property type="match status" value="1"/>
</dbReference>
<dbReference type="InterPro" id="IPR003833">
    <property type="entry name" value="CT_C_D"/>
</dbReference>
<evidence type="ECO:0000313" key="6">
    <source>
        <dbReference type="Proteomes" id="UP001296943"/>
    </source>
</evidence>
<sequence length="244" mass="27690">MNKEGEIMQSVRYIPISESALIVEFSDTIDLHLNNRILQLSKNLVNNPFPGFIEAVPAYTTITIHFDPVKMKENPYDQIISVIDHYLTRSTKDVRRKKTVKIPVCYEEEFGLDLDIVASHNQLTREQVIDIHTAKIYDVYFLGFSPGFPFLGGMDPRIATPRKKTPRLQLPAGSVGIAGSQTGVYPSTTPGGWQIIGRTPVKLLQLENPSPTLLQPGDRVQFYSISREDFFNQKQEDVTWDYES</sequence>
<dbReference type="EMBL" id="JAFBDR010000003">
    <property type="protein sequence ID" value="MBM7570273.1"/>
    <property type="molecule type" value="Genomic_DNA"/>
</dbReference>
<protein>
    <submittedName>
        <fullName evidence="5">Inhibitor of KinA</fullName>
    </submittedName>
</protein>
<keyword evidence="2" id="KW-0378">Hydrolase</keyword>
<keyword evidence="6" id="KW-1185">Reference proteome</keyword>
<dbReference type="NCBIfam" id="TIGR00370">
    <property type="entry name" value="5-oxoprolinase subunit PxpB"/>
    <property type="match status" value="1"/>
</dbReference>
<evidence type="ECO:0000259" key="4">
    <source>
        <dbReference type="SMART" id="SM00796"/>
    </source>
</evidence>
<proteinExistence type="predicted"/>
<dbReference type="Pfam" id="PF02682">
    <property type="entry name" value="CT_C_D"/>
    <property type="match status" value="1"/>
</dbReference>
<feature type="domain" description="Carboxyltransferase" evidence="4">
    <location>
        <begin position="11"/>
        <end position="214"/>
    </location>
</feature>
<evidence type="ECO:0000256" key="3">
    <source>
        <dbReference type="ARBA" id="ARBA00022840"/>
    </source>
</evidence>
<comment type="caution">
    <text evidence="5">The sequence shown here is derived from an EMBL/GenBank/DDBJ whole genome shotgun (WGS) entry which is preliminary data.</text>
</comment>
<dbReference type="RefSeq" id="WP_239584174.1">
    <property type="nucleotide sequence ID" value="NZ_JAFBDR010000003.1"/>
</dbReference>
<keyword evidence="3" id="KW-0067">ATP-binding</keyword>
<organism evidence="5 6">
    <name type="scientific">Aquibacillus albus</name>
    <dbReference type="NCBI Taxonomy" id="1168171"/>
    <lineage>
        <taxon>Bacteria</taxon>
        <taxon>Bacillati</taxon>
        <taxon>Bacillota</taxon>
        <taxon>Bacilli</taxon>
        <taxon>Bacillales</taxon>
        <taxon>Bacillaceae</taxon>
        <taxon>Aquibacillus</taxon>
    </lineage>
</organism>
<keyword evidence="1" id="KW-0547">Nucleotide-binding</keyword>
<evidence type="ECO:0000256" key="1">
    <source>
        <dbReference type="ARBA" id="ARBA00022741"/>
    </source>
</evidence>
<gene>
    <name evidence="5" type="ORF">JOC48_000751</name>
</gene>
<evidence type="ECO:0000256" key="2">
    <source>
        <dbReference type="ARBA" id="ARBA00022801"/>
    </source>
</evidence>
<evidence type="ECO:0000313" key="5">
    <source>
        <dbReference type="EMBL" id="MBM7570273.1"/>
    </source>
</evidence>
<dbReference type="SMART" id="SM00796">
    <property type="entry name" value="AHS1"/>
    <property type="match status" value="1"/>
</dbReference>
<dbReference type="PANTHER" id="PTHR34698">
    <property type="entry name" value="5-OXOPROLINASE SUBUNIT B"/>
    <property type="match status" value="1"/>
</dbReference>
<dbReference type="SUPFAM" id="SSF160467">
    <property type="entry name" value="PH0987 N-terminal domain-like"/>
    <property type="match status" value="1"/>
</dbReference>